<name>A0ABS5I0E9_9GAMM</name>
<sequence length="78" mass="8620">MKVTTSKQLSNCLKDTRLSMQLSQGKVASKVGIRQDTVSKFEQNPDSTKLATLFKLLSSLNLEIELKPRGSEYDSASV</sequence>
<feature type="domain" description="HTH cro/C1-type" evidence="1">
    <location>
        <begin position="13"/>
        <end position="67"/>
    </location>
</feature>
<proteinExistence type="predicted"/>
<dbReference type="Proteomes" id="UP000811844">
    <property type="component" value="Unassembled WGS sequence"/>
</dbReference>
<evidence type="ECO:0000313" key="3">
    <source>
        <dbReference type="Proteomes" id="UP000811844"/>
    </source>
</evidence>
<accession>A0ABS5I0E9</accession>
<dbReference type="Pfam" id="PF01381">
    <property type="entry name" value="HTH_3"/>
    <property type="match status" value="1"/>
</dbReference>
<dbReference type="CDD" id="cd00093">
    <property type="entry name" value="HTH_XRE"/>
    <property type="match status" value="1"/>
</dbReference>
<dbReference type="SUPFAM" id="SSF47413">
    <property type="entry name" value="lambda repressor-like DNA-binding domains"/>
    <property type="match status" value="1"/>
</dbReference>
<dbReference type="RefSeq" id="WP_153662154.1">
    <property type="nucleotide sequence ID" value="NZ_JBHRTM010000008.1"/>
</dbReference>
<dbReference type="InterPro" id="IPR001387">
    <property type="entry name" value="Cro/C1-type_HTH"/>
</dbReference>
<dbReference type="PROSITE" id="PS50943">
    <property type="entry name" value="HTH_CROC1"/>
    <property type="match status" value="1"/>
</dbReference>
<dbReference type="Gene3D" id="1.10.260.40">
    <property type="entry name" value="lambda repressor-like DNA-binding domains"/>
    <property type="match status" value="1"/>
</dbReference>
<gene>
    <name evidence="2" type="ORF">G3R48_05835</name>
</gene>
<keyword evidence="3" id="KW-1185">Reference proteome</keyword>
<reference evidence="2 3" key="1">
    <citation type="submission" date="2020-02" db="EMBL/GenBank/DDBJ databases">
        <title>Shewanella WXL01 sp. nov., a marine bacterium isolated from green algae in Luhuitou Fringing Reef (Northern South China Sea).</title>
        <authorList>
            <person name="Wang X."/>
        </authorList>
    </citation>
    <scope>NUCLEOTIDE SEQUENCE [LARGE SCALE GENOMIC DNA]</scope>
    <source>
        <strain evidence="2 3">MCCC 1A01895</strain>
    </source>
</reference>
<dbReference type="SMART" id="SM00530">
    <property type="entry name" value="HTH_XRE"/>
    <property type="match status" value="1"/>
</dbReference>
<dbReference type="EMBL" id="JAAIKR010000004">
    <property type="protein sequence ID" value="MBR9727504.1"/>
    <property type="molecule type" value="Genomic_DNA"/>
</dbReference>
<protein>
    <submittedName>
        <fullName evidence="2">Helix-turn-helix domain-containing protein</fullName>
    </submittedName>
</protein>
<evidence type="ECO:0000313" key="2">
    <source>
        <dbReference type="EMBL" id="MBR9727504.1"/>
    </source>
</evidence>
<organism evidence="2 3">
    <name type="scientific">Shewanella intestini</name>
    <dbReference type="NCBI Taxonomy" id="2017544"/>
    <lineage>
        <taxon>Bacteria</taxon>
        <taxon>Pseudomonadati</taxon>
        <taxon>Pseudomonadota</taxon>
        <taxon>Gammaproteobacteria</taxon>
        <taxon>Alteromonadales</taxon>
        <taxon>Shewanellaceae</taxon>
        <taxon>Shewanella</taxon>
    </lineage>
</organism>
<evidence type="ECO:0000259" key="1">
    <source>
        <dbReference type="PROSITE" id="PS50943"/>
    </source>
</evidence>
<dbReference type="InterPro" id="IPR010982">
    <property type="entry name" value="Lambda_DNA-bd_dom_sf"/>
</dbReference>
<comment type="caution">
    <text evidence="2">The sequence shown here is derived from an EMBL/GenBank/DDBJ whole genome shotgun (WGS) entry which is preliminary data.</text>
</comment>